<keyword evidence="9" id="KW-0560">Oxidoreductase</keyword>
<comment type="cofactor">
    <cofactor evidence="1">
        <name>FMN</name>
        <dbReference type="ChEBI" id="CHEBI:58210"/>
    </cofactor>
</comment>
<keyword evidence="5" id="KW-0288">FMN</keyword>
<gene>
    <name evidence="15" type="ORF">LOTGIDRAFT_225295</name>
</gene>
<keyword evidence="6" id="KW-0949">S-adenosyl-L-methionine</keyword>
<dbReference type="PROSITE" id="PS50902">
    <property type="entry name" value="FLAVODOXIN_LIKE"/>
    <property type="match status" value="1"/>
</dbReference>
<dbReference type="AlphaFoldDB" id="V4AW26"/>
<dbReference type="STRING" id="225164.V4AW26"/>
<reference evidence="15 16" key="1">
    <citation type="journal article" date="2013" name="Nature">
        <title>Insights into bilaterian evolution from three spiralian genomes.</title>
        <authorList>
            <person name="Simakov O."/>
            <person name="Marletaz F."/>
            <person name="Cho S.J."/>
            <person name="Edsinger-Gonzales E."/>
            <person name="Havlak P."/>
            <person name="Hellsten U."/>
            <person name="Kuo D.H."/>
            <person name="Larsson T."/>
            <person name="Lv J."/>
            <person name="Arendt D."/>
            <person name="Savage R."/>
            <person name="Osoegawa K."/>
            <person name="de Jong P."/>
            <person name="Grimwood J."/>
            <person name="Chapman J.A."/>
            <person name="Shapiro H."/>
            <person name="Aerts A."/>
            <person name="Otillar R.P."/>
            <person name="Terry A.Y."/>
            <person name="Boore J.L."/>
            <person name="Grigoriev I.V."/>
            <person name="Lindberg D.R."/>
            <person name="Seaver E.C."/>
            <person name="Weisblat D.A."/>
            <person name="Putnam N.H."/>
            <person name="Rokhsar D.S."/>
        </authorList>
    </citation>
    <scope>NUCLEOTIDE SEQUENCE [LARGE SCALE GENOMIC DNA]</scope>
</reference>
<dbReference type="GO" id="GO:0010181">
    <property type="term" value="F:FMN binding"/>
    <property type="evidence" value="ECO:0007669"/>
    <property type="project" value="InterPro"/>
</dbReference>
<keyword evidence="7" id="KW-0274">FAD</keyword>
<dbReference type="SUPFAM" id="SSF63380">
    <property type="entry name" value="Riboflavin synthase domain-like"/>
    <property type="match status" value="1"/>
</dbReference>
<organism evidence="15 16">
    <name type="scientific">Lottia gigantea</name>
    <name type="common">Giant owl limpet</name>
    <dbReference type="NCBI Taxonomy" id="225164"/>
    <lineage>
        <taxon>Eukaryota</taxon>
        <taxon>Metazoa</taxon>
        <taxon>Spiralia</taxon>
        <taxon>Lophotrochozoa</taxon>
        <taxon>Mollusca</taxon>
        <taxon>Gastropoda</taxon>
        <taxon>Patellogastropoda</taxon>
        <taxon>Lottioidea</taxon>
        <taxon>Lottiidae</taxon>
        <taxon>Lottia</taxon>
    </lineage>
</organism>
<proteinExistence type="predicted"/>
<dbReference type="Gene3D" id="2.40.30.10">
    <property type="entry name" value="Translation factors"/>
    <property type="match status" value="1"/>
</dbReference>
<dbReference type="CDD" id="cd06203">
    <property type="entry name" value="methionine_synthase_red"/>
    <property type="match status" value="1"/>
</dbReference>
<dbReference type="CTD" id="20247275"/>
<evidence type="ECO:0000256" key="2">
    <source>
        <dbReference type="ARBA" id="ARBA00001974"/>
    </source>
</evidence>
<dbReference type="OrthoDB" id="1856718at2759"/>
<sequence length="692" mass="77540">MPVIVKNRFLLLYGSQTGQAKAIAEEIADRCVEQGLHADVICLSQTEKKFNIERESSAVFILSTTGEGDPPDTAAKFVRRLKKKTLPDGYLSQLNFTILGLGDTNYTNFCNCPKGLNQRLLELGAHHFYPPGWADDAVGLEVVVEPWIDNLWEPLKKHQMNGFGGETTVTIDKTNISESIMDSGSDTSVIKPVELNTNMNSNGNVIVEIDNSDIGVNQTVTVASLTESIPPLSTIGLNLPTLPPPYIHLQYNTDNILFPSAASEIKSVPITSATVLTSPDAVKKTLKLSIGIQDSKITYEPGDSISVICPNSTEEVDSILKRLDISDEADCEVNLSIIPETTKRKPTIPLYIPESCTLRYIFTTCIDIREPPKKALLRAFVEYTDNPTEKRRLQELCSKQGASDYAQFIREKNLSILDILTAFQSCHPAVSSLIEHTSRLKPRPYSACSAPCINKNSLSFVFNVIEIPEGEGRCCGRQGVCTGWLDKLTESIQRSYNKQSLETELESLSLSSSIQIPIYCRNNQHFRPPTDLSRRVVFIGPGTGVAPFIGFLAHRQHQRQLVDKDTTYGDTWLFYGCRHPNKDFLFEEELERYKETGVLTKLCVSVSRDPDVLDKPKYVQDYILQEINSIYDILIDDTSLIYVCGDAKNMAKNVNEVFMKILKIKKGMTDDEAKAFIMTMRLHKRYFEDVWT</sequence>
<keyword evidence="3" id="KW-0028">Amino-acid biosynthesis</keyword>
<dbReference type="SUPFAM" id="SSF52218">
    <property type="entry name" value="Flavoproteins"/>
    <property type="match status" value="1"/>
</dbReference>
<evidence type="ECO:0000259" key="14">
    <source>
        <dbReference type="PROSITE" id="PS51384"/>
    </source>
</evidence>
<dbReference type="InterPro" id="IPR008254">
    <property type="entry name" value="Flavodoxin/NO_synth"/>
</dbReference>
<dbReference type="InterPro" id="IPR001709">
    <property type="entry name" value="Flavoprot_Pyr_Nucl_cyt_Rdtase"/>
</dbReference>
<dbReference type="InterPro" id="IPR017938">
    <property type="entry name" value="Riboflavin_synthase-like_b-brl"/>
</dbReference>
<dbReference type="PANTHER" id="PTHR19384:SF84">
    <property type="entry name" value="METHIONINE SYNTHASE REDUCTASE"/>
    <property type="match status" value="1"/>
</dbReference>
<dbReference type="GO" id="GO:0030586">
    <property type="term" value="F:[methionine synthase] reductase (NADPH) activity"/>
    <property type="evidence" value="ECO:0007669"/>
    <property type="project" value="UniProtKB-EC"/>
</dbReference>
<dbReference type="PRINTS" id="PR00371">
    <property type="entry name" value="FPNCR"/>
</dbReference>
<keyword evidence="4" id="KW-0285">Flavoprotein</keyword>
<dbReference type="HOGENOM" id="CLU_001570_17_7_1"/>
<dbReference type="PANTHER" id="PTHR19384">
    <property type="entry name" value="NITRIC OXIDE SYNTHASE-RELATED"/>
    <property type="match status" value="1"/>
</dbReference>
<dbReference type="Gene3D" id="3.40.50.360">
    <property type="match status" value="1"/>
</dbReference>
<feature type="domain" description="Flavodoxin-like" evidence="13">
    <location>
        <begin position="9"/>
        <end position="152"/>
    </location>
</feature>
<dbReference type="PROSITE" id="PS51384">
    <property type="entry name" value="FAD_FR"/>
    <property type="match status" value="1"/>
</dbReference>
<dbReference type="Gene3D" id="3.40.50.80">
    <property type="entry name" value="Nucleotide-binding domain of ferredoxin-NADP reductase (FNR) module"/>
    <property type="match status" value="1"/>
</dbReference>
<evidence type="ECO:0000256" key="11">
    <source>
        <dbReference type="ARBA" id="ARBA00039088"/>
    </source>
</evidence>
<evidence type="ECO:0000256" key="6">
    <source>
        <dbReference type="ARBA" id="ARBA00022691"/>
    </source>
</evidence>
<evidence type="ECO:0000256" key="1">
    <source>
        <dbReference type="ARBA" id="ARBA00001917"/>
    </source>
</evidence>
<dbReference type="EMBL" id="KB200454">
    <property type="protein sequence ID" value="ESP01628.1"/>
    <property type="molecule type" value="Genomic_DNA"/>
</dbReference>
<evidence type="ECO:0000256" key="9">
    <source>
        <dbReference type="ARBA" id="ARBA00023002"/>
    </source>
</evidence>
<dbReference type="InterPro" id="IPR029039">
    <property type="entry name" value="Flavoprotein-like_sf"/>
</dbReference>
<dbReference type="InterPro" id="IPR001433">
    <property type="entry name" value="OxRdtase_FAD/NAD-bd"/>
</dbReference>
<evidence type="ECO:0000256" key="4">
    <source>
        <dbReference type="ARBA" id="ARBA00022630"/>
    </source>
</evidence>
<dbReference type="InterPro" id="IPR003097">
    <property type="entry name" value="CysJ-like_FAD-binding"/>
</dbReference>
<dbReference type="InterPro" id="IPR001094">
    <property type="entry name" value="Flavdoxin-like"/>
</dbReference>
<evidence type="ECO:0000256" key="12">
    <source>
        <dbReference type="ARBA" id="ARBA00040659"/>
    </source>
</evidence>
<feature type="domain" description="FAD-binding FR-type" evidence="14">
    <location>
        <begin position="263"/>
        <end position="529"/>
    </location>
</feature>
<dbReference type="Pfam" id="PF00175">
    <property type="entry name" value="NAD_binding_1"/>
    <property type="match status" value="1"/>
</dbReference>
<dbReference type="GO" id="GO:0009086">
    <property type="term" value="P:methionine biosynthetic process"/>
    <property type="evidence" value="ECO:0007669"/>
    <property type="project" value="UniProtKB-KW"/>
</dbReference>
<dbReference type="FunFam" id="3.40.50.360:FF:000059">
    <property type="entry name" value="5-methyltetrahydrofolate-homocysteine methyltransferase reductase"/>
    <property type="match status" value="1"/>
</dbReference>
<dbReference type="Gene3D" id="1.20.990.10">
    <property type="entry name" value="NADPH-cytochrome p450 Reductase, Chain A, domain 3"/>
    <property type="match status" value="1"/>
</dbReference>
<dbReference type="EC" id="1.16.1.8" evidence="11"/>
<comment type="cofactor">
    <cofactor evidence="2">
        <name>FAD</name>
        <dbReference type="ChEBI" id="CHEBI:57692"/>
    </cofactor>
</comment>
<evidence type="ECO:0000256" key="10">
    <source>
        <dbReference type="ARBA" id="ARBA00023167"/>
    </source>
</evidence>
<dbReference type="FunFam" id="3.40.50.80:FF:000001">
    <property type="entry name" value="NADPH--cytochrome P450 reductase 1"/>
    <property type="match status" value="1"/>
</dbReference>
<protein>
    <recommendedName>
        <fullName evidence="12">Methionine synthase reductase</fullName>
        <ecNumber evidence="11">1.16.1.8</ecNumber>
    </recommendedName>
</protein>
<evidence type="ECO:0000256" key="8">
    <source>
        <dbReference type="ARBA" id="ARBA00022857"/>
    </source>
</evidence>
<evidence type="ECO:0000313" key="16">
    <source>
        <dbReference type="Proteomes" id="UP000030746"/>
    </source>
</evidence>
<dbReference type="InterPro" id="IPR039261">
    <property type="entry name" value="FNR_nucleotide-bd"/>
</dbReference>
<dbReference type="GO" id="GO:0005829">
    <property type="term" value="C:cytosol"/>
    <property type="evidence" value="ECO:0007669"/>
    <property type="project" value="TreeGrafter"/>
</dbReference>
<dbReference type="SUPFAM" id="SSF52343">
    <property type="entry name" value="Ferredoxin reductase-like, C-terminal NADP-linked domain"/>
    <property type="match status" value="1"/>
</dbReference>
<dbReference type="FunFam" id="1.20.990.10:FF:000007">
    <property type="entry name" value="Methionine synthase reductase"/>
    <property type="match status" value="1"/>
</dbReference>
<dbReference type="OMA" id="LFFGHQR"/>
<evidence type="ECO:0000256" key="5">
    <source>
        <dbReference type="ARBA" id="ARBA00022643"/>
    </source>
</evidence>
<dbReference type="GeneID" id="20247275"/>
<accession>V4AW26</accession>
<keyword evidence="16" id="KW-1185">Reference proteome</keyword>
<dbReference type="Pfam" id="PF00258">
    <property type="entry name" value="Flavodoxin_1"/>
    <property type="match status" value="1"/>
</dbReference>
<dbReference type="InterPro" id="IPR023173">
    <property type="entry name" value="NADPH_Cyt_P450_Rdtase_alpha"/>
</dbReference>
<dbReference type="Proteomes" id="UP000030746">
    <property type="component" value="Unassembled WGS sequence"/>
</dbReference>
<name>V4AW26_LOTGI</name>
<dbReference type="InterPro" id="IPR017927">
    <property type="entry name" value="FAD-bd_FR_type"/>
</dbReference>
<dbReference type="PRINTS" id="PR00369">
    <property type="entry name" value="FLAVODOXIN"/>
</dbReference>
<dbReference type="GO" id="GO:0050667">
    <property type="term" value="P:homocysteine metabolic process"/>
    <property type="evidence" value="ECO:0007669"/>
    <property type="project" value="TreeGrafter"/>
</dbReference>
<dbReference type="Pfam" id="PF00667">
    <property type="entry name" value="FAD_binding_1"/>
    <property type="match status" value="1"/>
</dbReference>
<keyword evidence="10" id="KW-0486">Methionine biosynthesis</keyword>
<evidence type="ECO:0000256" key="3">
    <source>
        <dbReference type="ARBA" id="ARBA00022605"/>
    </source>
</evidence>
<evidence type="ECO:0000259" key="13">
    <source>
        <dbReference type="PROSITE" id="PS50902"/>
    </source>
</evidence>
<dbReference type="KEGG" id="lgi:LOTGIDRAFT_225295"/>
<evidence type="ECO:0000313" key="15">
    <source>
        <dbReference type="EMBL" id="ESP01628.1"/>
    </source>
</evidence>
<dbReference type="RefSeq" id="XP_009047712.1">
    <property type="nucleotide sequence ID" value="XM_009049464.1"/>
</dbReference>
<keyword evidence="8" id="KW-0521">NADP</keyword>
<evidence type="ECO:0000256" key="7">
    <source>
        <dbReference type="ARBA" id="ARBA00022827"/>
    </source>
</evidence>
<dbReference type="GO" id="GO:0050660">
    <property type="term" value="F:flavin adenine dinucleotide binding"/>
    <property type="evidence" value="ECO:0007669"/>
    <property type="project" value="TreeGrafter"/>
</dbReference>